<keyword evidence="3" id="KW-1185">Reference proteome</keyword>
<dbReference type="SUPFAM" id="SSF51197">
    <property type="entry name" value="Clavaminate synthase-like"/>
    <property type="match status" value="1"/>
</dbReference>
<dbReference type="PROSITE" id="PS51184">
    <property type="entry name" value="JMJC"/>
    <property type="match status" value="1"/>
</dbReference>
<dbReference type="SMART" id="SM00558">
    <property type="entry name" value="JmjC"/>
    <property type="match status" value="1"/>
</dbReference>
<protein>
    <submittedName>
        <fullName evidence="2">Cupin</fullName>
    </submittedName>
</protein>
<evidence type="ECO:0000259" key="1">
    <source>
        <dbReference type="PROSITE" id="PS51184"/>
    </source>
</evidence>
<dbReference type="Pfam" id="PF13621">
    <property type="entry name" value="Cupin_8"/>
    <property type="match status" value="1"/>
</dbReference>
<organism evidence="2 3">
    <name type="scientific">Algimonas porphyrae</name>
    <dbReference type="NCBI Taxonomy" id="1128113"/>
    <lineage>
        <taxon>Bacteria</taxon>
        <taxon>Pseudomonadati</taxon>
        <taxon>Pseudomonadota</taxon>
        <taxon>Alphaproteobacteria</taxon>
        <taxon>Maricaulales</taxon>
        <taxon>Robiginitomaculaceae</taxon>
        <taxon>Algimonas</taxon>
    </lineage>
</organism>
<dbReference type="InterPro" id="IPR003347">
    <property type="entry name" value="JmjC_dom"/>
</dbReference>
<dbReference type="Proteomes" id="UP001161390">
    <property type="component" value="Unassembled WGS sequence"/>
</dbReference>
<evidence type="ECO:0000313" key="3">
    <source>
        <dbReference type="Proteomes" id="UP001161390"/>
    </source>
</evidence>
<reference evidence="2" key="2">
    <citation type="submission" date="2023-01" db="EMBL/GenBank/DDBJ databases">
        <title>Draft genome sequence of Algimonas porphyrae strain NBRC 108216.</title>
        <authorList>
            <person name="Sun Q."/>
            <person name="Mori K."/>
        </authorList>
    </citation>
    <scope>NUCLEOTIDE SEQUENCE</scope>
    <source>
        <strain evidence="2">NBRC 108216</strain>
    </source>
</reference>
<proteinExistence type="predicted"/>
<dbReference type="PANTHER" id="PTHR12461">
    <property type="entry name" value="HYPOXIA-INDUCIBLE FACTOR 1 ALPHA INHIBITOR-RELATED"/>
    <property type="match status" value="1"/>
</dbReference>
<dbReference type="PANTHER" id="PTHR12461:SF105">
    <property type="entry name" value="HYPOXIA-INDUCIBLE FACTOR 1-ALPHA INHIBITOR"/>
    <property type="match status" value="1"/>
</dbReference>
<feature type="domain" description="JmjC" evidence="1">
    <location>
        <begin position="92"/>
        <end position="266"/>
    </location>
</feature>
<accession>A0ABQ5V3F3</accession>
<dbReference type="InterPro" id="IPR041667">
    <property type="entry name" value="Cupin_8"/>
</dbReference>
<dbReference type="Gene3D" id="2.60.120.650">
    <property type="entry name" value="Cupin"/>
    <property type="match status" value="1"/>
</dbReference>
<gene>
    <name evidence="2" type="ORF">GCM10007854_30160</name>
</gene>
<name>A0ABQ5V3F3_9PROT</name>
<reference evidence="2" key="1">
    <citation type="journal article" date="2014" name="Int. J. Syst. Evol. Microbiol.">
        <title>Complete genome of a new Firmicutes species belonging to the dominant human colonic microbiota ('Ruminococcus bicirculans') reveals two chromosomes and a selective capacity to utilize plant glucans.</title>
        <authorList>
            <consortium name="NISC Comparative Sequencing Program"/>
            <person name="Wegmann U."/>
            <person name="Louis P."/>
            <person name="Goesmann A."/>
            <person name="Henrissat B."/>
            <person name="Duncan S.H."/>
            <person name="Flint H.J."/>
        </authorList>
    </citation>
    <scope>NUCLEOTIDE SEQUENCE</scope>
    <source>
        <strain evidence="2">NBRC 108216</strain>
    </source>
</reference>
<evidence type="ECO:0000313" key="2">
    <source>
        <dbReference type="EMBL" id="GLQ22061.1"/>
    </source>
</evidence>
<dbReference type="EMBL" id="BSNJ01000009">
    <property type="protein sequence ID" value="GLQ22061.1"/>
    <property type="molecule type" value="Genomic_DNA"/>
</dbReference>
<comment type="caution">
    <text evidence="2">The sequence shown here is derived from an EMBL/GenBank/DDBJ whole genome shotgun (WGS) entry which is preliminary data.</text>
</comment>
<dbReference type="RefSeq" id="WP_284374282.1">
    <property type="nucleotide sequence ID" value="NZ_BSNJ01000009.1"/>
</dbReference>
<sequence>MSGETIADYNVTDREAFRAQIMASGRPAILRDVAKDWTAVAKSDDIQTLACYLKSGSGPTAVNVVQGRPGTNGRYFYDETLTGFNFDRGRVPLDRLIDVLTDPGDDIDAYMGSTPLAEALPGHMGDFSMPLVPNGVAGRIWIGGASRISTHYDQSHNIACVVSGKRTFTLYAPDQTKNLYPGPIEHTIAGPQMSMVDLGDPDPERFPRFADAQKAALTATLSPGDGLYIPPLWWHHVRAEGTLNVLVNYWWNDHPELSRSPMEALVLSLLSLRQLPEPERMAWRAMFDYFIFQTDGAPMDHLPDKIRGVLGPITPERAQAIWSHFTQLMSQNSR</sequence>